<keyword evidence="4" id="KW-0804">Transcription</keyword>
<protein>
    <submittedName>
        <fullName evidence="9">Two-component response regulator</fullName>
    </submittedName>
</protein>
<dbReference type="InterPro" id="IPR011006">
    <property type="entry name" value="CheY-like_superfamily"/>
</dbReference>
<evidence type="ECO:0000256" key="3">
    <source>
        <dbReference type="ARBA" id="ARBA00023015"/>
    </source>
</evidence>
<reference evidence="9" key="1">
    <citation type="journal article" date="2023" name="Science">
        <title>Elucidation of the pathway for biosynthesis of saponin adjuvants from the soapbark tree.</title>
        <authorList>
            <person name="Reed J."/>
            <person name="Orme A."/>
            <person name="El-Demerdash A."/>
            <person name="Owen C."/>
            <person name="Martin L.B.B."/>
            <person name="Misra R.C."/>
            <person name="Kikuchi S."/>
            <person name="Rejzek M."/>
            <person name="Martin A.C."/>
            <person name="Harkess A."/>
            <person name="Leebens-Mack J."/>
            <person name="Louveau T."/>
            <person name="Stephenson M.J."/>
            <person name="Osbourn A."/>
        </authorList>
    </citation>
    <scope>NUCLEOTIDE SEQUENCE</scope>
    <source>
        <strain evidence="9">S10</strain>
    </source>
</reference>
<accession>A0AAD7LAF8</accession>
<keyword evidence="5" id="KW-0539">Nucleus</keyword>
<dbReference type="PANTHER" id="PTHR43874">
    <property type="entry name" value="TWO-COMPONENT RESPONSE REGULATOR"/>
    <property type="match status" value="1"/>
</dbReference>
<proteinExistence type="predicted"/>
<keyword evidence="2" id="KW-0902">Two-component regulatory system</keyword>
<dbReference type="SUPFAM" id="SSF52172">
    <property type="entry name" value="CheY-like"/>
    <property type="match status" value="1"/>
</dbReference>
<evidence type="ECO:0000256" key="5">
    <source>
        <dbReference type="ARBA" id="ARBA00023242"/>
    </source>
</evidence>
<dbReference type="InterPro" id="IPR001005">
    <property type="entry name" value="SANT/Myb"/>
</dbReference>
<dbReference type="EMBL" id="JARAOO010000010">
    <property type="protein sequence ID" value="KAJ7954152.1"/>
    <property type="molecule type" value="Genomic_DNA"/>
</dbReference>
<dbReference type="FunFam" id="1.10.10.60:FF:000007">
    <property type="entry name" value="Two-component response regulator"/>
    <property type="match status" value="1"/>
</dbReference>
<dbReference type="AlphaFoldDB" id="A0AAD7LAF8"/>
<dbReference type="GO" id="GO:0009736">
    <property type="term" value="P:cytokinin-activated signaling pathway"/>
    <property type="evidence" value="ECO:0007669"/>
    <property type="project" value="InterPro"/>
</dbReference>
<comment type="caution">
    <text evidence="6">Lacks conserved residue(s) required for the propagation of feature annotation.</text>
</comment>
<evidence type="ECO:0000256" key="6">
    <source>
        <dbReference type="PROSITE-ProRule" id="PRU00169"/>
    </source>
</evidence>
<name>A0AAD7LAF8_QUISA</name>
<sequence>MDEKKAALINSVPAFARGLEILLVDNDSVSLMYLSSMLEQYSFEVTTTELASAALSMLSNQKDQFKLVMVNCNIQDLDILCFMRTLLRKEIPVILITSRKDENIVWESVAEGAHFFLEEPIFFEDLQYVWQPAWYKNQEKKTQKENCNEKVNCRNESQGIKIKEVGDMCRPATINDLHGTEKLDIVMNPEGRNKQKVQEVGLGEKSHAWKLQQTCSQQLMTTDNVVQGGNGRKRTYTYNERNQKQKRTKLTSAQMDLETNYKAAEVEEEKRRNNNDGSTEKKLRFFWNPELHHKFVLALSALGDNNARPKSILKMMNEPDLTIRQVASHLQKYKAQVQRIHENQNSQLPTVNQSSISGRTEYPSLLGRQSSLPEFGYASTCLGIGGNTIQSIPFNPLTDPRLIGNVGNHDLRTSEENFAHTGLFSNSNHPSMPTILQTDNYGDLQRLYHIKDTNTISYNTSINGHGKGKEKQPKLDILAASPYSSEQIFQFPKVPKTIPGNALTQNNLPTELTNHGSQNMDAVVGQSVSAPSMNHPGCTLGFTMFPYLNENQYQNQLPSNFTGTTEGGEFSPVQMTPENANIPNKLPTELTNYGNQDNDAAVEQSVPAHSMNQDIGCTPSFTTSFTYLNENQYQNQLPSKFTGTTDWIEFSPMQMTPENATIPNKLPTELTNHGNQDNDAALEQSVLAHFMNQDIGCTPGFTTSFTYLNENQYQNQLPSNFTGTTEGIDFSPVQMNTQNATLPNKFPTELTNHGRHDNAVAVGQSVPAPSVNQNQFLAEYADILKVLEEDPNEYNCFENELNLDDVDKFREWLRKVMNGDKTDPGNSDGFSSRESQGLSL</sequence>
<dbReference type="Pfam" id="PF00249">
    <property type="entry name" value="Myb_DNA-binding"/>
    <property type="match status" value="1"/>
</dbReference>
<gene>
    <name evidence="9" type="ORF">O6P43_025760</name>
</gene>
<dbReference type="Pfam" id="PF00072">
    <property type="entry name" value="Response_reg"/>
    <property type="match status" value="1"/>
</dbReference>
<feature type="compositionally biased region" description="Polar residues" evidence="7">
    <location>
        <begin position="824"/>
        <end position="840"/>
    </location>
</feature>
<evidence type="ECO:0000256" key="1">
    <source>
        <dbReference type="ARBA" id="ARBA00004123"/>
    </source>
</evidence>
<dbReference type="Gene3D" id="3.40.50.2300">
    <property type="match status" value="1"/>
</dbReference>
<feature type="region of interest" description="Disordered" evidence="7">
    <location>
        <begin position="818"/>
        <end position="840"/>
    </location>
</feature>
<keyword evidence="3" id="KW-0805">Transcription regulation</keyword>
<dbReference type="InterPro" id="IPR001789">
    <property type="entry name" value="Sig_transdc_resp-reg_receiver"/>
</dbReference>
<dbReference type="GO" id="GO:0003677">
    <property type="term" value="F:DNA binding"/>
    <property type="evidence" value="ECO:0007669"/>
    <property type="project" value="InterPro"/>
</dbReference>
<evidence type="ECO:0000313" key="10">
    <source>
        <dbReference type="Proteomes" id="UP001163823"/>
    </source>
</evidence>
<dbReference type="KEGG" id="qsa:O6P43_025760"/>
<organism evidence="9 10">
    <name type="scientific">Quillaja saponaria</name>
    <name type="common">Soap bark tree</name>
    <dbReference type="NCBI Taxonomy" id="32244"/>
    <lineage>
        <taxon>Eukaryota</taxon>
        <taxon>Viridiplantae</taxon>
        <taxon>Streptophyta</taxon>
        <taxon>Embryophyta</taxon>
        <taxon>Tracheophyta</taxon>
        <taxon>Spermatophyta</taxon>
        <taxon>Magnoliopsida</taxon>
        <taxon>eudicotyledons</taxon>
        <taxon>Gunneridae</taxon>
        <taxon>Pentapetalae</taxon>
        <taxon>rosids</taxon>
        <taxon>fabids</taxon>
        <taxon>Fabales</taxon>
        <taxon>Quillajaceae</taxon>
        <taxon>Quillaja</taxon>
    </lineage>
</organism>
<dbReference type="Proteomes" id="UP001163823">
    <property type="component" value="Chromosome 10"/>
</dbReference>
<comment type="caution">
    <text evidence="9">The sequence shown here is derived from an EMBL/GenBank/DDBJ whole genome shotgun (WGS) entry which is preliminary data.</text>
</comment>
<dbReference type="GO" id="GO:0005634">
    <property type="term" value="C:nucleus"/>
    <property type="evidence" value="ECO:0007669"/>
    <property type="project" value="UniProtKB-SubCell"/>
</dbReference>
<dbReference type="NCBIfam" id="TIGR01557">
    <property type="entry name" value="myb_SHAQKYF"/>
    <property type="match status" value="1"/>
</dbReference>
<evidence type="ECO:0000256" key="4">
    <source>
        <dbReference type="ARBA" id="ARBA00023163"/>
    </source>
</evidence>
<feature type="domain" description="Response regulatory" evidence="8">
    <location>
        <begin position="20"/>
        <end position="134"/>
    </location>
</feature>
<comment type="subcellular location">
    <subcellularLocation>
        <location evidence="1">Nucleus</location>
    </subcellularLocation>
</comment>
<dbReference type="InterPro" id="IPR045279">
    <property type="entry name" value="ARR-like"/>
</dbReference>
<dbReference type="SUPFAM" id="SSF46689">
    <property type="entry name" value="Homeodomain-like"/>
    <property type="match status" value="1"/>
</dbReference>
<evidence type="ECO:0000259" key="8">
    <source>
        <dbReference type="PROSITE" id="PS50110"/>
    </source>
</evidence>
<dbReference type="PANTHER" id="PTHR43874:SF87">
    <property type="entry name" value="HTH MYB-TYPE DOMAIN-CONTAINING PROTEIN"/>
    <property type="match status" value="1"/>
</dbReference>
<dbReference type="Gene3D" id="1.10.10.60">
    <property type="entry name" value="Homeodomain-like"/>
    <property type="match status" value="1"/>
</dbReference>
<evidence type="ECO:0000256" key="7">
    <source>
        <dbReference type="SAM" id="MobiDB-lite"/>
    </source>
</evidence>
<dbReference type="GO" id="GO:0000160">
    <property type="term" value="P:phosphorelay signal transduction system"/>
    <property type="evidence" value="ECO:0007669"/>
    <property type="project" value="UniProtKB-KW"/>
</dbReference>
<keyword evidence="10" id="KW-1185">Reference proteome</keyword>
<dbReference type="InterPro" id="IPR006447">
    <property type="entry name" value="Myb_dom_plants"/>
</dbReference>
<dbReference type="PROSITE" id="PS50110">
    <property type="entry name" value="RESPONSE_REGULATORY"/>
    <property type="match status" value="1"/>
</dbReference>
<evidence type="ECO:0000313" key="9">
    <source>
        <dbReference type="EMBL" id="KAJ7954152.1"/>
    </source>
</evidence>
<dbReference type="InterPro" id="IPR009057">
    <property type="entry name" value="Homeodomain-like_sf"/>
</dbReference>
<evidence type="ECO:0000256" key="2">
    <source>
        <dbReference type="ARBA" id="ARBA00023012"/>
    </source>
</evidence>
<dbReference type="SMART" id="SM00448">
    <property type="entry name" value="REC"/>
    <property type="match status" value="1"/>
</dbReference>